<dbReference type="Proteomes" id="UP000506160">
    <property type="component" value="Unassembled WGS sequence"/>
</dbReference>
<dbReference type="Pfam" id="PF02413">
    <property type="entry name" value="Caudo_TAP"/>
    <property type="match status" value="1"/>
</dbReference>
<reference evidence="1 2" key="1">
    <citation type="journal article" date="2014" name="Appl. Environ. Microbiol.">
        <title>Genomic features of a bumble bee symbiont reflect its host environment.</title>
        <authorList>
            <person name="Martinson V.G."/>
            <person name="Magoc T."/>
            <person name="Koch H."/>
            <person name="Salzberg S.L."/>
            <person name="Moran N.A."/>
        </authorList>
    </citation>
    <scope>NUCLEOTIDE SEQUENCE [LARGE SCALE GENOMIC DNA]</scope>
    <source>
        <strain evidence="1 2">Bimp</strain>
    </source>
</reference>
<evidence type="ECO:0000313" key="2">
    <source>
        <dbReference type="Proteomes" id="UP000506160"/>
    </source>
</evidence>
<dbReference type="AlphaFoldDB" id="A0AB94IAK4"/>
<dbReference type="InterPro" id="IPR051220">
    <property type="entry name" value="TFA_Chaperone"/>
</dbReference>
<comment type="caution">
    <text evidence="1">The sequence shown here is derived from an EMBL/GenBank/DDBJ whole genome shotgun (WGS) entry which is preliminary data.</text>
</comment>
<proteinExistence type="predicted"/>
<dbReference type="PANTHER" id="PTHR34413">
    <property type="entry name" value="PROPHAGE TAIL FIBER ASSEMBLY PROTEIN HOMOLOG TFAE-RELATED-RELATED"/>
    <property type="match status" value="1"/>
</dbReference>
<dbReference type="PANTHER" id="PTHR34413:SF2">
    <property type="entry name" value="PROPHAGE TAIL FIBER ASSEMBLY PROTEIN HOMOLOG TFAE-RELATED"/>
    <property type="match status" value="1"/>
</dbReference>
<gene>
    <name evidence="1" type="ORF">O970_08870</name>
</gene>
<name>A0AB94IAK4_9GAMM</name>
<evidence type="ECO:0000313" key="1">
    <source>
        <dbReference type="EMBL" id="TEA26413.1"/>
    </source>
</evidence>
<protein>
    <submittedName>
        <fullName evidence="1">Tail fiber assembly protein</fullName>
    </submittedName>
</protein>
<sequence length="204" mass="23106">MKYQLQPEIAIFDDNGLATMAGWAVIYNVDFKGEYSGATYQFLPVGVGVPANSYLNAPNSVKDGKAIVRVGDEWTYPSDYRGKKIYSTETGAESTVTEIGDIPTDYTLLKPSSEFDRWDGEKWVLDEEKRRQHYVNLAAEQKQQLLSQVNTKIDHLQDAIDIDIATDEEKASYTALKKYRVLLNRVDINTAPEIKWPKEPVTSF</sequence>
<dbReference type="InterPro" id="IPR003458">
    <property type="entry name" value="Phage_T4_Gp38_tail_assem"/>
</dbReference>
<dbReference type="EMBL" id="AWGA01000088">
    <property type="protein sequence ID" value="TEA26413.1"/>
    <property type="molecule type" value="Genomic_DNA"/>
</dbReference>
<dbReference type="RefSeq" id="WP_133459348.1">
    <property type="nucleotide sequence ID" value="NZ_AWGA01000088.1"/>
</dbReference>
<keyword evidence="2" id="KW-1185">Reference proteome</keyword>
<accession>A0AB94IAK4</accession>
<organism evidence="1 2">
    <name type="scientific">Candidatus Schmidhempelia bombi str. Bimp</name>
    <dbReference type="NCBI Taxonomy" id="1387197"/>
    <lineage>
        <taxon>Bacteria</taxon>
        <taxon>Pseudomonadati</taxon>
        <taxon>Pseudomonadota</taxon>
        <taxon>Gammaproteobacteria</taxon>
        <taxon>Orbales</taxon>
        <taxon>Orbaceae</taxon>
        <taxon>Candidatus Schmidhempelia</taxon>
    </lineage>
</organism>